<accession>A0A401RMR8</accession>
<keyword evidence="3" id="KW-0732">Signal</keyword>
<keyword evidence="6" id="KW-1185">Reference proteome</keyword>
<dbReference type="InterPro" id="IPR043369">
    <property type="entry name" value="MIA"/>
</dbReference>
<sequence length="129" mass="14616">MSLTVMAFCVIVFCVGGVFSTRGEVMHKLAKRKLCADEECSHPISMARALADYTGPDCRFINIRQGQIVYIYGKLRGKGRNFWQGTVQGDYFGEQSTTLGFFPKSIVRELQHLGTELVEMPTVDWDFYC</sequence>
<dbReference type="OMA" id="FINIRQG"/>
<dbReference type="Gene3D" id="2.30.30.40">
    <property type="entry name" value="SH3 Domains"/>
    <property type="match status" value="1"/>
</dbReference>
<dbReference type="PROSITE" id="PS50002">
    <property type="entry name" value="SH3"/>
    <property type="match status" value="1"/>
</dbReference>
<evidence type="ECO:0000256" key="1">
    <source>
        <dbReference type="ARBA" id="ARBA00022443"/>
    </source>
</evidence>
<feature type="domain" description="SH3" evidence="4">
    <location>
        <begin position="42"/>
        <end position="112"/>
    </location>
</feature>
<feature type="chain" id="PRO_5019401305" description="SH3 domain-containing protein" evidence="3">
    <location>
        <begin position="21"/>
        <end position="129"/>
    </location>
</feature>
<protein>
    <recommendedName>
        <fullName evidence="4">SH3 domain-containing protein</fullName>
    </recommendedName>
</protein>
<gene>
    <name evidence="5" type="ORF">chiPu_0018374</name>
</gene>
<evidence type="ECO:0000256" key="2">
    <source>
        <dbReference type="PROSITE-ProRule" id="PRU00192"/>
    </source>
</evidence>
<dbReference type="AlphaFoldDB" id="A0A401RMR8"/>
<reference evidence="5 6" key="1">
    <citation type="journal article" date="2018" name="Nat. Ecol. Evol.">
        <title>Shark genomes provide insights into elasmobranch evolution and the origin of vertebrates.</title>
        <authorList>
            <person name="Hara Y"/>
            <person name="Yamaguchi K"/>
            <person name="Onimaru K"/>
            <person name="Kadota M"/>
            <person name="Koyanagi M"/>
            <person name="Keeley SD"/>
            <person name="Tatsumi K"/>
            <person name="Tanaka K"/>
            <person name="Motone F"/>
            <person name="Kageyama Y"/>
            <person name="Nozu R"/>
            <person name="Adachi N"/>
            <person name="Nishimura O"/>
            <person name="Nakagawa R"/>
            <person name="Tanegashima C"/>
            <person name="Kiyatake I"/>
            <person name="Matsumoto R"/>
            <person name="Murakumo K"/>
            <person name="Nishida K"/>
            <person name="Terakita A"/>
            <person name="Kuratani S"/>
            <person name="Sato K"/>
            <person name="Hyodo S Kuraku.S."/>
        </authorList>
    </citation>
    <scope>NUCLEOTIDE SEQUENCE [LARGE SCALE GENOMIC DNA]</scope>
</reference>
<dbReference type="PANTHER" id="PTHR47312">
    <property type="entry name" value="MELANOMA-DERIVED GROWTH REGULATORY PROTEIN"/>
    <property type="match status" value="1"/>
</dbReference>
<evidence type="ECO:0000259" key="4">
    <source>
        <dbReference type="PROSITE" id="PS50002"/>
    </source>
</evidence>
<organism evidence="5 6">
    <name type="scientific">Chiloscyllium punctatum</name>
    <name type="common">Brownbanded bambooshark</name>
    <name type="synonym">Hemiscyllium punctatum</name>
    <dbReference type="NCBI Taxonomy" id="137246"/>
    <lineage>
        <taxon>Eukaryota</taxon>
        <taxon>Metazoa</taxon>
        <taxon>Chordata</taxon>
        <taxon>Craniata</taxon>
        <taxon>Vertebrata</taxon>
        <taxon>Chondrichthyes</taxon>
        <taxon>Elasmobranchii</taxon>
        <taxon>Galeomorphii</taxon>
        <taxon>Galeoidea</taxon>
        <taxon>Orectolobiformes</taxon>
        <taxon>Hemiscylliidae</taxon>
        <taxon>Chiloscyllium</taxon>
    </lineage>
</organism>
<dbReference type="SUPFAM" id="SSF50044">
    <property type="entry name" value="SH3-domain"/>
    <property type="match status" value="1"/>
</dbReference>
<keyword evidence="1 2" id="KW-0728">SH3 domain</keyword>
<dbReference type="Pfam" id="PF07653">
    <property type="entry name" value="SH3_2"/>
    <property type="match status" value="1"/>
</dbReference>
<dbReference type="Proteomes" id="UP000287033">
    <property type="component" value="Unassembled WGS sequence"/>
</dbReference>
<evidence type="ECO:0000256" key="3">
    <source>
        <dbReference type="SAM" id="SignalP"/>
    </source>
</evidence>
<dbReference type="PANTHER" id="PTHR47312:SF1">
    <property type="entry name" value="MELANOMA-DERIVED GROWTH REGULATORY PROTEIN"/>
    <property type="match status" value="1"/>
</dbReference>
<comment type="caution">
    <text evidence="5">The sequence shown here is derived from an EMBL/GenBank/DDBJ whole genome shotgun (WGS) entry which is preliminary data.</text>
</comment>
<dbReference type="GO" id="GO:0030198">
    <property type="term" value="P:extracellular matrix organization"/>
    <property type="evidence" value="ECO:0007669"/>
    <property type="project" value="TreeGrafter"/>
</dbReference>
<name>A0A401RMR8_CHIPU</name>
<evidence type="ECO:0000313" key="6">
    <source>
        <dbReference type="Proteomes" id="UP000287033"/>
    </source>
</evidence>
<dbReference type="EMBL" id="BEZZ01001555">
    <property type="protein sequence ID" value="GCC19428.1"/>
    <property type="molecule type" value="Genomic_DNA"/>
</dbReference>
<dbReference type="OrthoDB" id="6627676at2759"/>
<dbReference type="InterPro" id="IPR001452">
    <property type="entry name" value="SH3_domain"/>
</dbReference>
<dbReference type="InterPro" id="IPR036028">
    <property type="entry name" value="SH3-like_dom_sf"/>
</dbReference>
<proteinExistence type="predicted"/>
<dbReference type="SMART" id="SM00326">
    <property type="entry name" value="SH3"/>
    <property type="match status" value="1"/>
</dbReference>
<evidence type="ECO:0000313" key="5">
    <source>
        <dbReference type="EMBL" id="GCC19428.1"/>
    </source>
</evidence>
<feature type="signal peptide" evidence="3">
    <location>
        <begin position="1"/>
        <end position="20"/>
    </location>
</feature>